<dbReference type="SFLD" id="SFLDG01065">
    <property type="entry name" value="anaerobic_coproporphyrinogen-I"/>
    <property type="match status" value="1"/>
</dbReference>
<dbReference type="Gene3D" id="3.80.30.20">
    <property type="entry name" value="tm_1862 like domain"/>
    <property type="match status" value="1"/>
</dbReference>
<keyword evidence="2" id="KW-0175">Coiled coil</keyword>
<dbReference type="EC" id="1.3.99.22" evidence="4"/>
<dbReference type="CDD" id="cd01335">
    <property type="entry name" value="Radical_SAM"/>
    <property type="match status" value="1"/>
</dbReference>
<sequence>MVRAAHRAVPFIMSSEVGASLYVHIPFCAQRCAYCDFYSLVRSTYFRPHQPCPHFIDRLLQDVALQRECFGVQGWQTVYMGGGTPSLLAPQDIRHFCVALRAAQRYPIQEFTLEVNPEDVTEEFLCACAEGGVNRLSLGVQSLRDEVLRAERRAASAECARTALRVMTANARFFSGGVRISADLIAGLRGQTARMVREDIDELLSFGLRHVSLYGLCVPHPTETQEERIAALWAHGSAYLVRAGFNRYELSNFARTAADESAHNRAYWRMAPHAGVGPGAVGTRFVNLSLSKEGAWAIRSTVRKHLGQYLAEVCRENVYEHEFLTEHMCVQEALLMGLRLEQGLDVVTFRARFGKGIEAYIGKTIARWQCHGRMQRTATSLRLSAQARVFLDSFLREAFAELART</sequence>
<proteinExistence type="inferred from homology"/>
<dbReference type="SFLD" id="SFLDG01082">
    <property type="entry name" value="B12-binding_domain_containing"/>
    <property type="match status" value="1"/>
</dbReference>
<protein>
    <submittedName>
        <fullName evidence="4">Coproporphyrinogen dehydrogenase</fullName>
        <ecNumber evidence="4">1.3.99.22</ecNumber>
    </submittedName>
</protein>
<evidence type="ECO:0000256" key="1">
    <source>
        <dbReference type="ARBA" id="ARBA00006100"/>
    </source>
</evidence>
<dbReference type="GeneID" id="93875974"/>
<dbReference type="PANTHER" id="PTHR13932">
    <property type="entry name" value="COPROPORPHYRINIGEN III OXIDASE"/>
    <property type="match status" value="1"/>
</dbReference>
<comment type="similarity">
    <text evidence="1">Belongs to the anaerobic coproporphyrinogen-III oxidase family. HemW subfamily.</text>
</comment>
<dbReference type="SFLD" id="SFLDF00562">
    <property type="entry name" value="HemN-like__clustered_with_heat"/>
    <property type="match status" value="1"/>
</dbReference>
<dbReference type="InterPro" id="IPR058240">
    <property type="entry name" value="rSAM_sf"/>
</dbReference>
<accession>A0AAU8PDQ1</accession>
<dbReference type="Pfam" id="PF06969">
    <property type="entry name" value="HemN_C"/>
    <property type="match status" value="1"/>
</dbReference>
<dbReference type="EMBL" id="CP002376">
    <property type="protein sequence ID" value="AEZ59444.1"/>
    <property type="molecule type" value="Genomic_DNA"/>
</dbReference>
<dbReference type="PROSITE" id="PS51918">
    <property type="entry name" value="RADICAL_SAM"/>
    <property type="match status" value="1"/>
</dbReference>
<keyword evidence="4" id="KW-0560">Oxidoreductase</keyword>
<dbReference type="GO" id="GO:0005737">
    <property type="term" value="C:cytoplasm"/>
    <property type="evidence" value="ECO:0007669"/>
    <property type="project" value="InterPro"/>
</dbReference>
<dbReference type="AlphaFoldDB" id="A0AAU8PDQ1"/>
<feature type="domain" description="Radical SAM core" evidence="3">
    <location>
        <begin position="13"/>
        <end position="246"/>
    </location>
</feature>
<reference evidence="5" key="1">
    <citation type="journal article" date="2012" name="PLoS Negl. Trop. Dis.">
        <title>Whole genome sequences of three Treponema pallidum ssp. pertenue strains: yaws and syphilis treponemes differ in less than 0.2% of the genome sequence.</title>
        <authorList>
            <person name="Cejkova D."/>
            <person name="Zobanikova M."/>
            <person name="Chen L."/>
            <person name="Pospisilova P."/>
            <person name="Strouhal M."/>
            <person name="Qin X."/>
            <person name="Mikalova L."/>
            <person name="Norris S.J."/>
            <person name="Muzny D.M."/>
            <person name="Gibbs R.A."/>
            <person name="Fulton L.L."/>
            <person name="Sodergren E."/>
            <person name="Weinstock G.M."/>
            <person name="Smajs D."/>
        </authorList>
    </citation>
    <scope>NUCLEOTIDE SEQUENCE [LARGE SCALE GENOMIC DNA]</scope>
    <source>
        <strain evidence="5">Gauthier</strain>
    </source>
</reference>
<dbReference type="PANTHER" id="PTHR13932:SF5">
    <property type="entry name" value="RADICAL S-ADENOSYL METHIONINE DOMAIN-CONTAINING PROTEIN 1, MITOCHONDRIAL"/>
    <property type="match status" value="1"/>
</dbReference>
<dbReference type="RefSeq" id="WP_014342317.1">
    <property type="nucleotide sequence ID" value="NC_016843.1"/>
</dbReference>
<dbReference type="InterPro" id="IPR004559">
    <property type="entry name" value="HemW-like"/>
</dbReference>
<dbReference type="InterPro" id="IPR006638">
    <property type="entry name" value="Elp3/MiaA/NifB-like_rSAM"/>
</dbReference>
<dbReference type="InterPro" id="IPR034505">
    <property type="entry name" value="Coproporphyrinogen-III_oxidase"/>
</dbReference>
<evidence type="ECO:0000256" key="2">
    <source>
        <dbReference type="SAM" id="Coils"/>
    </source>
</evidence>
<dbReference type="GO" id="GO:0004109">
    <property type="term" value="F:coproporphyrinogen oxidase activity"/>
    <property type="evidence" value="ECO:0007669"/>
    <property type="project" value="InterPro"/>
</dbReference>
<name>A0AAU8PDQ1_TREPG</name>
<dbReference type="InterPro" id="IPR010723">
    <property type="entry name" value="HemN_C"/>
</dbReference>
<evidence type="ECO:0000313" key="4">
    <source>
        <dbReference type="EMBL" id="AEZ59444.1"/>
    </source>
</evidence>
<dbReference type="Pfam" id="PF04055">
    <property type="entry name" value="Radical_SAM"/>
    <property type="match status" value="1"/>
</dbReference>
<dbReference type="KEGG" id="tpg:TPEGAU_0186"/>
<evidence type="ECO:0000313" key="5">
    <source>
        <dbReference type="Proteomes" id="UP000008192"/>
    </source>
</evidence>
<feature type="coiled-coil region" evidence="2">
    <location>
        <begin position="133"/>
        <end position="160"/>
    </location>
</feature>
<dbReference type="Proteomes" id="UP000008192">
    <property type="component" value="Chromosome"/>
</dbReference>
<dbReference type="GO" id="GO:0006779">
    <property type="term" value="P:porphyrin-containing compound biosynthetic process"/>
    <property type="evidence" value="ECO:0007669"/>
    <property type="project" value="InterPro"/>
</dbReference>
<dbReference type="GO" id="GO:0051539">
    <property type="term" value="F:4 iron, 4 sulfur cluster binding"/>
    <property type="evidence" value="ECO:0007669"/>
    <property type="project" value="InterPro"/>
</dbReference>
<evidence type="ECO:0000259" key="3">
    <source>
        <dbReference type="PROSITE" id="PS51918"/>
    </source>
</evidence>
<dbReference type="SMART" id="SM00729">
    <property type="entry name" value="Elp3"/>
    <property type="match status" value="1"/>
</dbReference>
<organism evidence="4 5">
    <name type="scientific">Treponema pallidum subsp. pertenue (strain Gauthier)</name>
    <dbReference type="NCBI Taxonomy" id="491080"/>
    <lineage>
        <taxon>Bacteria</taxon>
        <taxon>Pseudomonadati</taxon>
        <taxon>Spirochaetota</taxon>
        <taxon>Spirochaetia</taxon>
        <taxon>Spirochaetales</taxon>
        <taxon>Treponemataceae</taxon>
        <taxon>Treponema</taxon>
    </lineage>
</organism>
<dbReference type="SUPFAM" id="SSF102114">
    <property type="entry name" value="Radical SAM enzymes"/>
    <property type="match status" value="1"/>
</dbReference>
<dbReference type="InterPro" id="IPR007197">
    <property type="entry name" value="rSAM"/>
</dbReference>
<dbReference type="SFLD" id="SFLDS00029">
    <property type="entry name" value="Radical_SAM"/>
    <property type="match status" value="1"/>
</dbReference>
<gene>
    <name evidence="4" type="primary">hemN</name>
    <name evidence="4" type="ordered locus">TPEGAU_0186</name>
</gene>
<dbReference type="InterPro" id="IPR023404">
    <property type="entry name" value="rSAM_horseshoe"/>
</dbReference>